<dbReference type="Proteomes" id="UP001500962">
    <property type="component" value="Unassembled WGS sequence"/>
</dbReference>
<gene>
    <name evidence="1" type="ORF">GCM10008985_39050</name>
</gene>
<accession>A0AAV3SLL9</accession>
<protein>
    <submittedName>
        <fullName evidence="1">Uncharacterized protein</fullName>
    </submittedName>
</protein>
<sequence>MFVNRAGDKFDDDDYEQSLTDHVGILPLPVNREVAIDRV</sequence>
<reference evidence="1" key="1">
    <citation type="journal article" date="2014" name="Int. J. Syst. Evol. Microbiol.">
        <title>Complete genome sequence of Corynebacterium casei LMG S-19264T (=DSM 44701T), isolated from a smear-ripened cheese.</title>
        <authorList>
            <consortium name="US DOE Joint Genome Institute (JGI-PGF)"/>
            <person name="Walter F."/>
            <person name="Albersmeier A."/>
            <person name="Kalinowski J."/>
            <person name="Ruckert C."/>
        </authorList>
    </citation>
    <scope>NUCLEOTIDE SEQUENCE</scope>
    <source>
        <strain evidence="1">JCM 12289</strain>
    </source>
</reference>
<comment type="caution">
    <text evidence="1">The sequence shown here is derived from an EMBL/GenBank/DDBJ whole genome shotgun (WGS) entry which is preliminary data.</text>
</comment>
<dbReference type="EMBL" id="BAAADN010000115">
    <property type="protein sequence ID" value="GAA0479520.1"/>
    <property type="molecule type" value="Genomic_DNA"/>
</dbReference>
<organism evidence="1 2">
    <name type="scientific">Halococcus dombrowskii</name>
    <dbReference type="NCBI Taxonomy" id="179637"/>
    <lineage>
        <taxon>Archaea</taxon>
        <taxon>Methanobacteriati</taxon>
        <taxon>Methanobacteriota</taxon>
        <taxon>Stenosarchaea group</taxon>
        <taxon>Halobacteria</taxon>
        <taxon>Halobacteriales</taxon>
        <taxon>Halococcaceae</taxon>
        <taxon>Halococcus</taxon>
    </lineage>
</organism>
<dbReference type="AlphaFoldDB" id="A0AAV3SLL9"/>
<proteinExistence type="predicted"/>
<evidence type="ECO:0000313" key="1">
    <source>
        <dbReference type="EMBL" id="GAA0479520.1"/>
    </source>
</evidence>
<evidence type="ECO:0000313" key="2">
    <source>
        <dbReference type="Proteomes" id="UP001500962"/>
    </source>
</evidence>
<name>A0AAV3SLL9_HALDO</name>
<reference evidence="1" key="2">
    <citation type="submission" date="2023-12" db="EMBL/GenBank/DDBJ databases">
        <authorList>
            <person name="Sun Q."/>
            <person name="Inoue M."/>
        </authorList>
    </citation>
    <scope>NUCLEOTIDE SEQUENCE</scope>
    <source>
        <strain evidence="1">JCM 12289</strain>
    </source>
</reference>